<sequence>MHTPNPVSLAAKLSGEPEFREVGVGPWAETHPGEPRPDDPSSPNFDARFDAQLLDDGDRRNVLDRYRYWTVDAIKADLDARGRHDFEVAVENWTHDFNIGSMVRTANAFTARRVHIVGPHKWNRKGALMTELYQHVENHPCIEELVECWRHRIAGEIAYERARAKAAAIKAHTIATQGVIAQSADAPFGIAQFGGAQSVDAPFGIAQFETMHSGDAASIDDHTAAAAAVNAVREATADIARADARIRELEAARVIALDIIPGAVPIETYRFPKRCLMLFGAEGPGLSQKALDLADDVVYISQFGSVRSINAGAAAAVAMHSYIAQHL</sequence>
<comment type="caution">
    <text evidence="5">The sequence shown here is derived from an EMBL/GenBank/DDBJ whole genome shotgun (WGS) entry which is preliminary data.</text>
</comment>
<dbReference type="InterPro" id="IPR051259">
    <property type="entry name" value="rRNA_Methyltransferase"/>
</dbReference>
<dbReference type="PANTHER" id="PTHR43191">
    <property type="entry name" value="RRNA METHYLTRANSFERASE 3"/>
    <property type="match status" value="1"/>
</dbReference>
<dbReference type="PANTHER" id="PTHR43191:SF2">
    <property type="entry name" value="RRNA METHYLTRANSFERASE 3, MITOCHONDRIAL"/>
    <property type="match status" value="1"/>
</dbReference>
<feature type="region of interest" description="Disordered" evidence="3">
    <location>
        <begin position="1"/>
        <end position="46"/>
    </location>
</feature>
<evidence type="ECO:0000256" key="3">
    <source>
        <dbReference type="SAM" id="MobiDB-lite"/>
    </source>
</evidence>
<feature type="domain" description="tRNA/rRNA methyltransferase SpoU type" evidence="4">
    <location>
        <begin position="215"/>
        <end position="320"/>
    </location>
</feature>
<evidence type="ECO:0000256" key="2">
    <source>
        <dbReference type="ARBA" id="ARBA00022679"/>
    </source>
</evidence>
<protein>
    <submittedName>
        <fullName evidence="5">RNA methyltransferase</fullName>
    </submittedName>
</protein>
<keyword evidence="1 5" id="KW-0489">Methyltransferase</keyword>
<reference evidence="5 6" key="1">
    <citation type="submission" date="2021-05" db="EMBL/GenBank/DDBJ databases">
        <title>Phylogenetic classification of ten novel species belonging to the genus Bifidobacterium comprising B. colchicus sp. nov., B. abeli sp. nov., B. bicoloris sp. nov., B. guerezis sp. nov., B. rosaliae sp. nov., B. santillanensis sp. nov., B. argentati sp. nov., B. amazzoni sp. nov., B. pluviali sp. nov., and B. pinnaculum sp. nov.</title>
        <authorList>
            <person name="Lugli G.A."/>
            <person name="Ruiz Garcia L."/>
            <person name="Margolles A."/>
            <person name="Ventura M."/>
        </authorList>
    </citation>
    <scope>NUCLEOTIDE SEQUENCE [LARGE SCALE GENOMIC DNA]</scope>
    <source>
        <strain evidence="5 6">82T10</strain>
    </source>
</reference>
<dbReference type="Pfam" id="PF00588">
    <property type="entry name" value="SpoU_methylase"/>
    <property type="match status" value="1"/>
</dbReference>
<proteinExistence type="predicted"/>
<dbReference type="GO" id="GO:0008168">
    <property type="term" value="F:methyltransferase activity"/>
    <property type="evidence" value="ECO:0007669"/>
    <property type="project" value="UniProtKB-KW"/>
</dbReference>
<evidence type="ECO:0000313" key="5">
    <source>
        <dbReference type="EMBL" id="MBW3093354.1"/>
    </source>
</evidence>
<gene>
    <name evidence="5" type="ORF">KIH79_10565</name>
</gene>
<accession>A0ABS6WH26</accession>
<organism evidence="5 6">
    <name type="scientific">Bifidobacterium miconis</name>
    <dbReference type="NCBI Taxonomy" id="2834435"/>
    <lineage>
        <taxon>Bacteria</taxon>
        <taxon>Bacillati</taxon>
        <taxon>Actinomycetota</taxon>
        <taxon>Actinomycetes</taxon>
        <taxon>Bifidobacteriales</taxon>
        <taxon>Bifidobacteriaceae</taxon>
        <taxon>Bifidobacterium</taxon>
    </lineage>
</organism>
<evidence type="ECO:0000313" key="6">
    <source>
        <dbReference type="Proteomes" id="UP000700815"/>
    </source>
</evidence>
<dbReference type="Proteomes" id="UP000700815">
    <property type="component" value="Unassembled WGS sequence"/>
</dbReference>
<keyword evidence="6" id="KW-1185">Reference proteome</keyword>
<dbReference type="RefSeq" id="WP_219059330.1">
    <property type="nucleotide sequence ID" value="NZ_JAHBBH010000038.1"/>
</dbReference>
<dbReference type="GO" id="GO:0032259">
    <property type="term" value="P:methylation"/>
    <property type="evidence" value="ECO:0007669"/>
    <property type="project" value="UniProtKB-KW"/>
</dbReference>
<dbReference type="EMBL" id="JAHBBH010000038">
    <property type="protein sequence ID" value="MBW3093354.1"/>
    <property type="molecule type" value="Genomic_DNA"/>
</dbReference>
<name>A0ABS6WH26_9BIFI</name>
<evidence type="ECO:0000259" key="4">
    <source>
        <dbReference type="Pfam" id="PF00588"/>
    </source>
</evidence>
<keyword evidence="2" id="KW-0808">Transferase</keyword>
<evidence type="ECO:0000256" key="1">
    <source>
        <dbReference type="ARBA" id="ARBA00022603"/>
    </source>
</evidence>
<dbReference type="InterPro" id="IPR001537">
    <property type="entry name" value="SpoU_MeTrfase"/>
</dbReference>